<name>A0AAV7E6M2_ARIFI</name>
<proteinExistence type="predicted"/>
<keyword evidence="2" id="KW-1185">Reference proteome</keyword>
<gene>
    <name evidence="1" type="ORF">H6P81_015820</name>
</gene>
<evidence type="ECO:0000313" key="2">
    <source>
        <dbReference type="Proteomes" id="UP000825729"/>
    </source>
</evidence>
<dbReference type="AlphaFoldDB" id="A0AAV7E6M2"/>
<sequence length="157" mass="18780">MEARKNPQNWHHGSMRHPLELAYTEKTSLRQLWRGSLWWLRPFDGRRFYCCGFSPQFNSLLFGDLLRHLANSVDYLIQPNQIKGSKLKTNSNNKKYLSRRRRATHDGGHLNCRGWKQRKKNWKRQKSKLGMGESKAKINERKRWNFSLVKINTVVRQ</sequence>
<accession>A0AAV7E6M2</accession>
<organism evidence="1 2">
    <name type="scientific">Aristolochia fimbriata</name>
    <name type="common">White veined hardy Dutchman's pipe vine</name>
    <dbReference type="NCBI Taxonomy" id="158543"/>
    <lineage>
        <taxon>Eukaryota</taxon>
        <taxon>Viridiplantae</taxon>
        <taxon>Streptophyta</taxon>
        <taxon>Embryophyta</taxon>
        <taxon>Tracheophyta</taxon>
        <taxon>Spermatophyta</taxon>
        <taxon>Magnoliopsida</taxon>
        <taxon>Magnoliidae</taxon>
        <taxon>Piperales</taxon>
        <taxon>Aristolochiaceae</taxon>
        <taxon>Aristolochia</taxon>
    </lineage>
</organism>
<evidence type="ECO:0000313" key="1">
    <source>
        <dbReference type="EMBL" id="KAG9444480.1"/>
    </source>
</evidence>
<comment type="caution">
    <text evidence="1">The sequence shown here is derived from an EMBL/GenBank/DDBJ whole genome shotgun (WGS) entry which is preliminary data.</text>
</comment>
<dbReference type="Proteomes" id="UP000825729">
    <property type="component" value="Unassembled WGS sequence"/>
</dbReference>
<dbReference type="EMBL" id="JAINDJ010000006">
    <property type="protein sequence ID" value="KAG9444480.1"/>
    <property type="molecule type" value="Genomic_DNA"/>
</dbReference>
<protein>
    <submittedName>
        <fullName evidence="1">Uncharacterized protein</fullName>
    </submittedName>
</protein>
<reference evidence="1 2" key="1">
    <citation type="submission" date="2021-07" db="EMBL/GenBank/DDBJ databases">
        <title>The Aristolochia fimbriata genome: insights into angiosperm evolution, floral development and chemical biosynthesis.</title>
        <authorList>
            <person name="Jiao Y."/>
        </authorList>
    </citation>
    <scope>NUCLEOTIDE SEQUENCE [LARGE SCALE GENOMIC DNA]</scope>
    <source>
        <strain evidence="1">IBCAS-2021</strain>
        <tissue evidence="1">Leaf</tissue>
    </source>
</reference>